<reference evidence="3 4" key="1">
    <citation type="submission" date="2018-05" db="EMBL/GenBank/DDBJ databases">
        <title>Genomic Encyclopedia of Type Strains, Phase IV (KMG-IV): sequencing the most valuable type-strain genomes for metagenomic binning, comparative biology and taxonomic classification.</title>
        <authorList>
            <person name="Goeker M."/>
        </authorList>
    </citation>
    <scope>NUCLEOTIDE SEQUENCE [LARGE SCALE GENOMIC DNA]</scope>
    <source>
        <strain evidence="3 4">DSM 24906</strain>
    </source>
</reference>
<evidence type="ECO:0000259" key="2">
    <source>
        <dbReference type="Pfam" id="PF20250"/>
    </source>
</evidence>
<evidence type="ECO:0000313" key="4">
    <source>
        <dbReference type="Proteomes" id="UP000245921"/>
    </source>
</evidence>
<dbReference type="Proteomes" id="UP000245921">
    <property type="component" value="Unassembled WGS sequence"/>
</dbReference>
<dbReference type="InterPro" id="IPR046866">
    <property type="entry name" value="FapA_N"/>
</dbReference>
<dbReference type="Pfam" id="PF20250">
    <property type="entry name" value="FapA_N"/>
    <property type="match status" value="1"/>
</dbReference>
<protein>
    <recommendedName>
        <fullName evidence="2">Flagellar Assembly Protein A N-terminal region domain-containing protein</fullName>
    </recommendedName>
</protein>
<dbReference type="PANTHER" id="PTHR38032">
    <property type="entry name" value="POLYMERASE-RELATED"/>
    <property type="match status" value="1"/>
</dbReference>
<evidence type="ECO:0000256" key="1">
    <source>
        <dbReference type="SAM" id="Coils"/>
    </source>
</evidence>
<dbReference type="PANTHER" id="PTHR38032:SF1">
    <property type="entry name" value="RNA-BINDING PROTEIN KHPB N-TERMINAL DOMAIN-CONTAINING PROTEIN"/>
    <property type="match status" value="1"/>
</dbReference>
<accession>A0AA45C8N2</accession>
<feature type="coiled-coil region" evidence="1">
    <location>
        <begin position="356"/>
        <end position="400"/>
    </location>
</feature>
<sequence>MAKLNFKSSGDNMLATITMTDDGKHVSKNEILAFLNENKVKYGIQENIINDMTADPQYDREYPVAYGIGPKKGGNGSLEMVVKKKKTEISQDYINMKERSNIISIEKDEIIAKIIPPSKGQSGMDIFGNEIEGLDGEAVKVTLGKNALINENLIIAFVSGELILNKENDLSYYIDVSQIHRIDGDIDYSTGNVRFPGTVIVNGNVMPGFVIEADDDIEITGIVEGATLIAGGNIKANGIKGAGKGIIKCREIFVNYIENANLDVEEKINVTQSIINSNIKSGNKVIVQDKNGRISGGVITAGQLIEASYIGSKMNVKTTLEVGVSPSLNEELTIIESQIAIDIENLRKLSLILKGLMKLKKENKLDQNKMMQYKKSLETAKQLKAALGENELKLNRIKKAIQNSKFGGKIIVKEILYPGSELIVHKKKFFPNTELTKTIFLVHEDKIVMKGYNESEE</sequence>
<name>A0AA45C8N2_9BACT</name>
<proteinExistence type="predicted"/>
<evidence type="ECO:0000313" key="3">
    <source>
        <dbReference type="EMBL" id="PWJ96197.1"/>
    </source>
</evidence>
<dbReference type="EMBL" id="QGGI01000002">
    <property type="protein sequence ID" value="PWJ96197.1"/>
    <property type="molecule type" value="Genomic_DNA"/>
</dbReference>
<dbReference type="Pfam" id="PF03961">
    <property type="entry name" value="FapA"/>
    <property type="match status" value="1"/>
</dbReference>
<gene>
    <name evidence="3" type="ORF">C7380_102108</name>
</gene>
<dbReference type="AlphaFoldDB" id="A0AA45C8N2"/>
<keyword evidence="4" id="KW-1185">Reference proteome</keyword>
<keyword evidence="1" id="KW-0175">Coiled coil</keyword>
<organism evidence="3 4">
    <name type="scientific">Oceanotoga teriensis</name>
    <dbReference type="NCBI Taxonomy" id="515440"/>
    <lineage>
        <taxon>Bacteria</taxon>
        <taxon>Thermotogati</taxon>
        <taxon>Thermotogota</taxon>
        <taxon>Thermotogae</taxon>
        <taxon>Petrotogales</taxon>
        <taxon>Petrotogaceae</taxon>
        <taxon>Oceanotoga</taxon>
    </lineage>
</organism>
<dbReference type="RefSeq" id="WP_109603818.1">
    <property type="nucleotide sequence ID" value="NZ_JAMHJO010000001.1"/>
</dbReference>
<dbReference type="InterPro" id="IPR005646">
    <property type="entry name" value="FapA"/>
</dbReference>
<comment type="caution">
    <text evidence="3">The sequence shown here is derived from an EMBL/GenBank/DDBJ whole genome shotgun (WGS) entry which is preliminary data.</text>
</comment>
<feature type="domain" description="Flagellar Assembly Protein A N-terminal region" evidence="2">
    <location>
        <begin position="7"/>
        <end position="166"/>
    </location>
</feature>
<dbReference type="InterPro" id="IPR046865">
    <property type="entry name" value="FapA_b_solenoid"/>
</dbReference>